<proteinExistence type="predicted"/>
<dbReference type="EMBL" id="PUHZ01000020">
    <property type="protein sequence ID" value="PQO44203.1"/>
    <property type="molecule type" value="Genomic_DNA"/>
</dbReference>
<organism evidence="1 2">
    <name type="scientific">Blastopirellula marina</name>
    <dbReference type="NCBI Taxonomy" id="124"/>
    <lineage>
        <taxon>Bacteria</taxon>
        <taxon>Pseudomonadati</taxon>
        <taxon>Planctomycetota</taxon>
        <taxon>Planctomycetia</taxon>
        <taxon>Pirellulales</taxon>
        <taxon>Pirellulaceae</taxon>
        <taxon>Blastopirellula</taxon>
    </lineage>
</organism>
<reference evidence="1 2" key="1">
    <citation type="submission" date="2018-02" db="EMBL/GenBank/DDBJ databases">
        <title>Comparative genomes isolates from brazilian mangrove.</title>
        <authorList>
            <person name="Araujo J.E."/>
            <person name="Taketani R.G."/>
            <person name="Silva M.C.P."/>
            <person name="Loureco M.V."/>
            <person name="Andreote F.D."/>
        </authorList>
    </citation>
    <scope>NUCLEOTIDE SEQUENCE [LARGE SCALE GENOMIC DNA]</scope>
    <source>
        <strain evidence="1 2">Nap-Phe MGV</strain>
    </source>
</reference>
<comment type="caution">
    <text evidence="1">The sequence shown here is derived from an EMBL/GenBank/DDBJ whole genome shotgun (WGS) entry which is preliminary data.</text>
</comment>
<gene>
    <name evidence="1" type="ORF">C5Y93_19720</name>
</gene>
<dbReference type="Proteomes" id="UP000237819">
    <property type="component" value="Unassembled WGS sequence"/>
</dbReference>
<sequence>MSKHRDEWCAKWVQGHPNYSGGSQHMAIYLRRLAEREYKRLFPNPPDDDEEFALLSMDALCELFDCNDARTARDWAAKSGGCESDIGPKFWKLPLKTVQALRAGKNS</sequence>
<accession>A0A2S8GIE0</accession>
<evidence type="ECO:0000313" key="1">
    <source>
        <dbReference type="EMBL" id="PQO44203.1"/>
    </source>
</evidence>
<protein>
    <submittedName>
        <fullName evidence="1">Uncharacterized protein</fullName>
    </submittedName>
</protein>
<evidence type="ECO:0000313" key="2">
    <source>
        <dbReference type="Proteomes" id="UP000237819"/>
    </source>
</evidence>
<dbReference type="AlphaFoldDB" id="A0A2S8GIE0"/>
<name>A0A2S8GIE0_9BACT</name>